<reference evidence="1" key="1">
    <citation type="journal article" date="2019" name="bioRxiv">
        <title>The Genome of the Zebra Mussel, Dreissena polymorpha: A Resource for Invasive Species Research.</title>
        <authorList>
            <person name="McCartney M.A."/>
            <person name="Auch B."/>
            <person name="Kono T."/>
            <person name="Mallez S."/>
            <person name="Zhang Y."/>
            <person name="Obille A."/>
            <person name="Becker A."/>
            <person name="Abrahante J.E."/>
            <person name="Garbe J."/>
            <person name="Badalamenti J.P."/>
            <person name="Herman A."/>
            <person name="Mangelson H."/>
            <person name="Liachko I."/>
            <person name="Sullivan S."/>
            <person name="Sone E.D."/>
            <person name="Koren S."/>
            <person name="Silverstein K.A.T."/>
            <person name="Beckman K.B."/>
            <person name="Gohl D.M."/>
        </authorList>
    </citation>
    <scope>NUCLEOTIDE SEQUENCE</scope>
    <source>
        <strain evidence="1">Duluth1</strain>
        <tissue evidence="1">Whole animal</tissue>
    </source>
</reference>
<dbReference type="GO" id="GO:0032991">
    <property type="term" value="C:protein-containing complex"/>
    <property type="evidence" value="ECO:0007669"/>
    <property type="project" value="TreeGrafter"/>
</dbReference>
<accession>A0A9D4HEJ3</accession>
<dbReference type="SUPFAM" id="SSF53335">
    <property type="entry name" value="S-adenosyl-L-methionine-dependent methyltransferases"/>
    <property type="match status" value="1"/>
</dbReference>
<dbReference type="PANTHER" id="PTHR14614:SF44">
    <property type="entry name" value="PROTEIN N-LYSINE METHYLTRANSFERASE METTL21D"/>
    <property type="match status" value="1"/>
</dbReference>
<organism evidence="1 2">
    <name type="scientific">Dreissena polymorpha</name>
    <name type="common">Zebra mussel</name>
    <name type="synonym">Mytilus polymorpha</name>
    <dbReference type="NCBI Taxonomy" id="45954"/>
    <lineage>
        <taxon>Eukaryota</taxon>
        <taxon>Metazoa</taxon>
        <taxon>Spiralia</taxon>
        <taxon>Lophotrochozoa</taxon>
        <taxon>Mollusca</taxon>
        <taxon>Bivalvia</taxon>
        <taxon>Autobranchia</taxon>
        <taxon>Heteroconchia</taxon>
        <taxon>Euheterodonta</taxon>
        <taxon>Imparidentia</taxon>
        <taxon>Neoheterodontei</taxon>
        <taxon>Myida</taxon>
        <taxon>Dreissenoidea</taxon>
        <taxon>Dreissenidae</taxon>
        <taxon>Dreissena</taxon>
    </lineage>
</organism>
<name>A0A9D4HEJ3_DREPO</name>
<dbReference type="EMBL" id="JAIWYP010000013">
    <property type="protein sequence ID" value="KAH3714978.1"/>
    <property type="molecule type" value="Genomic_DNA"/>
</dbReference>
<sequence>MDESKLFVRTIERNDGQEININQCEVGDVGCVVWDAAIVLAKYFETPDFENGHAWRNKCVVELGAGTGVVGLLVASYGAKTIMTDLAEFVPLIEYNIDFNKTLFQMEASAKTLKWGEPTVDTPEYRNIDVVIVADCIYYDESLEPLVNTMYDLCSKDTFVYCCYEERTTGNKPELQRRFMQLSSEKFEIEEIPMSQQDPVFCSKDIHILKMTLKPLDT</sequence>
<protein>
    <recommendedName>
        <fullName evidence="3">Protein-lysine methyltransferase METTL21D</fullName>
    </recommendedName>
</protein>
<evidence type="ECO:0000313" key="1">
    <source>
        <dbReference type="EMBL" id="KAH3714978.1"/>
    </source>
</evidence>
<dbReference type="InterPro" id="IPR029063">
    <property type="entry name" value="SAM-dependent_MTases_sf"/>
</dbReference>
<gene>
    <name evidence="1" type="ORF">DPMN_057681</name>
</gene>
<dbReference type="InterPro" id="IPR019410">
    <property type="entry name" value="Methyltransf_16"/>
</dbReference>
<evidence type="ECO:0008006" key="3">
    <source>
        <dbReference type="Google" id="ProtNLM"/>
    </source>
</evidence>
<reference evidence="1" key="2">
    <citation type="submission" date="2020-11" db="EMBL/GenBank/DDBJ databases">
        <authorList>
            <person name="McCartney M.A."/>
            <person name="Auch B."/>
            <person name="Kono T."/>
            <person name="Mallez S."/>
            <person name="Becker A."/>
            <person name="Gohl D.M."/>
            <person name="Silverstein K.A.T."/>
            <person name="Koren S."/>
            <person name="Bechman K.B."/>
            <person name="Herman A."/>
            <person name="Abrahante J.E."/>
            <person name="Garbe J."/>
        </authorList>
    </citation>
    <scope>NUCLEOTIDE SEQUENCE</scope>
    <source>
        <strain evidence="1">Duluth1</strain>
        <tissue evidence="1">Whole animal</tissue>
    </source>
</reference>
<dbReference type="OrthoDB" id="413520at2759"/>
<proteinExistence type="predicted"/>
<dbReference type="Proteomes" id="UP000828390">
    <property type="component" value="Unassembled WGS sequence"/>
</dbReference>
<dbReference type="Pfam" id="PF10294">
    <property type="entry name" value="Methyltransf_16"/>
    <property type="match status" value="1"/>
</dbReference>
<dbReference type="PANTHER" id="PTHR14614">
    <property type="entry name" value="HEPATOCELLULAR CARCINOMA-ASSOCIATED ANTIGEN"/>
    <property type="match status" value="1"/>
</dbReference>
<keyword evidence="2" id="KW-1185">Reference proteome</keyword>
<dbReference type="Gene3D" id="3.40.50.150">
    <property type="entry name" value="Vaccinia Virus protein VP39"/>
    <property type="match status" value="1"/>
</dbReference>
<dbReference type="GO" id="GO:0005829">
    <property type="term" value="C:cytosol"/>
    <property type="evidence" value="ECO:0007669"/>
    <property type="project" value="TreeGrafter"/>
</dbReference>
<dbReference type="AlphaFoldDB" id="A0A9D4HEJ3"/>
<evidence type="ECO:0000313" key="2">
    <source>
        <dbReference type="Proteomes" id="UP000828390"/>
    </source>
</evidence>
<comment type="caution">
    <text evidence="1">The sequence shown here is derived from an EMBL/GenBank/DDBJ whole genome shotgun (WGS) entry which is preliminary data.</text>
</comment>